<evidence type="ECO:0000313" key="2">
    <source>
        <dbReference type="EMBL" id="MBO9154474.1"/>
    </source>
</evidence>
<organism evidence="2 3">
    <name type="scientific">Chitinophaga chungangae</name>
    <dbReference type="NCBI Taxonomy" id="2821488"/>
    <lineage>
        <taxon>Bacteria</taxon>
        <taxon>Pseudomonadati</taxon>
        <taxon>Bacteroidota</taxon>
        <taxon>Chitinophagia</taxon>
        <taxon>Chitinophagales</taxon>
        <taxon>Chitinophagaceae</taxon>
        <taxon>Chitinophaga</taxon>
    </lineage>
</organism>
<dbReference type="SUPFAM" id="SSF52266">
    <property type="entry name" value="SGNH hydrolase"/>
    <property type="match status" value="1"/>
</dbReference>
<comment type="caution">
    <text evidence="2">The sequence shown here is derived from an EMBL/GenBank/DDBJ whole genome shotgun (WGS) entry which is preliminary data.</text>
</comment>
<evidence type="ECO:0000259" key="1">
    <source>
        <dbReference type="Pfam" id="PF13472"/>
    </source>
</evidence>
<protein>
    <recommendedName>
        <fullName evidence="1">SGNH hydrolase-type esterase domain-containing protein</fullName>
    </recommendedName>
</protein>
<accession>A0ABS3YIK6</accession>
<dbReference type="Pfam" id="PF13472">
    <property type="entry name" value="Lipase_GDSL_2"/>
    <property type="match status" value="1"/>
</dbReference>
<name>A0ABS3YIK6_9BACT</name>
<keyword evidence="3" id="KW-1185">Reference proteome</keyword>
<dbReference type="RefSeq" id="WP_209147594.1">
    <property type="nucleotide sequence ID" value="NZ_JAGHKP010000004.1"/>
</dbReference>
<sequence>MGSCAAFAQRKHLYNDTSLYPVYALMRQTGDTVISILHVGDSHVQAGFFPDAVKNRLQEKFGDAGPGWVFPYNLAGTNGPNGYRWSSNVRWNEERMVQRNISQWTGPGGISIGRPEGPAQLNFTGQPVKKMTYWFEGKAMLPEDKSSSVFEDELEKDLRVAELNGDSARNVAKANFSFIGRFYGAVAENGEPGILYHAIGINGAQFSHYNQFGGRTAVSQMELLKPALVIVSLGTNEAFGGVAAAQLRLEIEKMTGEMKKINPEVRFLFTTPPSGMMKKRQVPYKKKGKKRTYYRVSYTKVPQATTLRDAMITLCNENGWAYWDLFGAMKADARFARAWSGDRVHFNAYGYGLQGQLLAEAVLASYEQWNQTNVKP</sequence>
<evidence type="ECO:0000313" key="3">
    <source>
        <dbReference type="Proteomes" id="UP000679126"/>
    </source>
</evidence>
<reference evidence="3" key="1">
    <citation type="submission" date="2021-03" db="EMBL/GenBank/DDBJ databases">
        <title>Assistant Professor.</title>
        <authorList>
            <person name="Huq M.A."/>
        </authorList>
    </citation>
    <scope>NUCLEOTIDE SEQUENCE [LARGE SCALE GENOMIC DNA]</scope>
    <source>
        <strain evidence="3">MAH-28</strain>
    </source>
</reference>
<gene>
    <name evidence="2" type="ORF">J7I43_19770</name>
</gene>
<dbReference type="Proteomes" id="UP000679126">
    <property type="component" value="Unassembled WGS sequence"/>
</dbReference>
<dbReference type="Gene3D" id="2.60.120.1360">
    <property type="match status" value="1"/>
</dbReference>
<dbReference type="InterPro" id="IPR036514">
    <property type="entry name" value="SGNH_hydro_sf"/>
</dbReference>
<proteinExistence type="predicted"/>
<dbReference type="Gene3D" id="3.40.50.1110">
    <property type="entry name" value="SGNH hydrolase"/>
    <property type="match status" value="1"/>
</dbReference>
<feature type="domain" description="SGNH hydrolase-type esterase" evidence="1">
    <location>
        <begin position="185"/>
        <end position="352"/>
    </location>
</feature>
<dbReference type="EMBL" id="JAGHKP010000004">
    <property type="protein sequence ID" value="MBO9154474.1"/>
    <property type="molecule type" value="Genomic_DNA"/>
</dbReference>
<dbReference type="InterPro" id="IPR013830">
    <property type="entry name" value="SGNH_hydro"/>
</dbReference>